<dbReference type="EMBL" id="VSSQ01016560">
    <property type="protein sequence ID" value="MPM58023.1"/>
    <property type="molecule type" value="Genomic_DNA"/>
</dbReference>
<reference evidence="1" key="1">
    <citation type="submission" date="2019-08" db="EMBL/GenBank/DDBJ databases">
        <authorList>
            <person name="Kucharzyk K."/>
            <person name="Murdoch R.W."/>
            <person name="Higgins S."/>
            <person name="Loffler F."/>
        </authorList>
    </citation>
    <scope>NUCLEOTIDE SEQUENCE</scope>
</reference>
<accession>A0A645B4D0</accession>
<comment type="caution">
    <text evidence="1">The sequence shown here is derived from an EMBL/GenBank/DDBJ whole genome shotgun (WGS) entry which is preliminary data.</text>
</comment>
<protein>
    <submittedName>
        <fullName evidence="1">Uncharacterized protein</fullName>
    </submittedName>
</protein>
<organism evidence="1">
    <name type="scientific">bioreactor metagenome</name>
    <dbReference type="NCBI Taxonomy" id="1076179"/>
    <lineage>
        <taxon>unclassified sequences</taxon>
        <taxon>metagenomes</taxon>
        <taxon>ecological metagenomes</taxon>
    </lineage>
</organism>
<dbReference type="AlphaFoldDB" id="A0A645B4D0"/>
<proteinExistence type="predicted"/>
<name>A0A645B4D0_9ZZZZ</name>
<sequence>MQYYFENITFDIDERRALNADYVQSYTKLLEQYNENVVPSVSPLSLLVDTPSDVIFDDSVSAEEQYQLIGEHLSSSDTNFKLLATETETALTVSALLPSAKYTDSDTGTYLPLFYIFMYDKKEINAESDYAFIYGRVIRFSDLEQYKVYENEQYVCYEISALIYSDLAQYVQSFVSQNPDIRYDEQAKKRVESIYQYYKENLGNSFFTR</sequence>
<gene>
    <name evidence="1" type="ORF">SDC9_104852</name>
</gene>
<evidence type="ECO:0000313" key="1">
    <source>
        <dbReference type="EMBL" id="MPM58023.1"/>
    </source>
</evidence>